<dbReference type="EMBL" id="ADKM02000018">
    <property type="protein sequence ID" value="EGC04533.1"/>
    <property type="molecule type" value="Genomic_DNA"/>
</dbReference>
<evidence type="ECO:0000256" key="5">
    <source>
        <dbReference type="ARBA" id="ARBA00022573"/>
    </source>
</evidence>
<dbReference type="GO" id="GO:0016874">
    <property type="term" value="F:ligase activity"/>
    <property type="evidence" value="ECO:0007669"/>
    <property type="project" value="UniProtKB-KW"/>
</dbReference>
<comment type="caution">
    <text evidence="10">The sequence shown here is derived from an EMBL/GenBank/DDBJ whole genome shotgun (WGS) entry which is preliminary data.</text>
</comment>
<evidence type="ECO:0000313" key="10">
    <source>
        <dbReference type="EMBL" id="EGC04533.1"/>
    </source>
</evidence>
<dbReference type="RefSeq" id="WP_002846974.1">
    <property type="nucleotide sequence ID" value="NZ_ADKM02000018.1"/>
</dbReference>
<dbReference type="GO" id="GO:0005886">
    <property type="term" value="C:plasma membrane"/>
    <property type="evidence" value="ECO:0007669"/>
    <property type="project" value="UniProtKB-SubCell"/>
</dbReference>
<dbReference type="Pfam" id="PF03186">
    <property type="entry name" value="CobD_Cbib"/>
    <property type="match status" value="1"/>
</dbReference>
<dbReference type="GO" id="GO:0009236">
    <property type="term" value="P:cobalamin biosynthetic process"/>
    <property type="evidence" value="ECO:0007669"/>
    <property type="project" value="UniProtKB-UniRule"/>
</dbReference>
<feature type="transmembrane region" description="Helical" evidence="9">
    <location>
        <begin position="57"/>
        <end position="79"/>
    </location>
</feature>
<keyword evidence="11" id="KW-1185">Reference proteome</keyword>
<comment type="pathway">
    <text evidence="2 9">Cofactor biosynthesis; adenosylcobalamin biosynthesis.</text>
</comment>
<proteinExistence type="inferred from homology"/>
<keyword evidence="6 9" id="KW-0812">Transmembrane</keyword>
<keyword evidence="4 9" id="KW-1003">Cell membrane</keyword>
<dbReference type="eggNOG" id="COG1270">
    <property type="taxonomic scope" value="Bacteria"/>
</dbReference>
<dbReference type="AlphaFoldDB" id="E9S829"/>
<evidence type="ECO:0000256" key="4">
    <source>
        <dbReference type="ARBA" id="ARBA00022475"/>
    </source>
</evidence>
<protein>
    <recommendedName>
        <fullName evidence="9">Cobalamin biosynthesis protein CobD</fullName>
    </recommendedName>
</protein>
<comment type="caution">
    <text evidence="9">Lacks conserved residue(s) required for the propagation of feature annotation.</text>
</comment>
<dbReference type="OrthoDB" id="9811967at2"/>
<dbReference type="NCBIfam" id="TIGR00380">
    <property type="entry name" value="cobal_cbiB"/>
    <property type="match status" value="1"/>
</dbReference>
<dbReference type="UniPathway" id="UPA00148"/>
<evidence type="ECO:0000256" key="2">
    <source>
        <dbReference type="ARBA" id="ARBA00004953"/>
    </source>
</evidence>
<evidence type="ECO:0000256" key="1">
    <source>
        <dbReference type="ARBA" id="ARBA00004651"/>
    </source>
</evidence>
<feature type="transmembrane region" description="Helical" evidence="9">
    <location>
        <begin position="307"/>
        <end position="328"/>
    </location>
</feature>
<gene>
    <name evidence="9 10" type="primary">cobD</name>
    <name evidence="10" type="ORF">CUS_7405</name>
</gene>
<dbReference type="HAMAP" id="MF_00024">
    <property type="entry name" value="CobD_CbiB"/>
    <property type="match status" value="1"/>
</dbReference>
<evidence type="ECO:0000256" key="7">
    <source>
        <dbReference type="ARBA" id="ARBA00022989"/>
    </source>
</evidence>
<keyword evidence="7 9" id="KW-1133">Transmembrane helix</keyword>
<evidence type="ECO:0000256" key="8">
    <source>
        <dbReference type="ARBA" id="ARBA00023136"/>
    </source>
</evidence>
<comment type="function">
    <text evidence="9">Converts cobyric acid to cobinamide by the addition of aminopropanol on the F carboxylic group.</text>
</comment>
<dbReference type="Proteomes" id="UP000004259">
    <property type="component" value="Unassembled WGS sequence"/>
</dbReference>
<sequence>MMIMNSLCALALGFALDMMLGDAGGSMNPVNMVKRLVAKLENILKNAYLESPEAQNMAGIMLVAMTLLICMGISVALLLLCYKLNVVVGIIMEGLLCWFSISGRDMRRSLLGVYRGVRTDNISSTRRYLKKLTDRDIDDLSTAECAKCAVEAASENVVDIVVAPMFWACIFGGLGAVFCRVVNIMDNTVGFKDKEHLYFGRVAAKLDDVVMFLPARLAAAFMRADAAFLRLDRKNAAEIYARDKRHSPSPNSGCTMAVAAGALDIQLGGNESRNGHVTRRQRIGDDLHPISCNEVFWISQLLTGTSAFAMVFAAFIRTAAYLITIQIIK</sequence>
<reference evidence="10 11" key="1">
    <citation type="submission" date="2011-02" db="EMBL/GenBank/DDBJ databases">
        <authorList>
            <person name="Nelson K.E."/>
            <person name="Sutton G."/>
            <person name="Torralba M."/>
            <person name="Durkin S."/>
            <person name="Harkins D."/>
            <person name="Montgomery R."/>
            <person name="Ziemer C."/>
            <person name="Klaassens E."/>
            <person name="Ocuiv P."/>
            <person name="Morrison M."/>
        </authorList>
    </citation>
    <scope>NUCLEOTIDE SEQUENCE [LARGE SCALE GENOMIC DNA]</scope>
    <source>
        <strain evidence="10 11">8</strain>
    </source>
</reference>
<dbReference type="GO" id="GO:0048472">
    <property type="term" value="F:threonine-phosphate decarboxylase activity"/>
    <property type="evidence" value="ECO:0007669"/>
    <property type="project" value="InterPro"/>
</dbReference>
<keyword evidence="10" id="KW-0436">Ligase</keyword>
<name>E9S829_RUMAL</name>
<dbReference type="PANTHER" id="PTHR34308">
    <property type="entry name" value="COBALAMIN BIOSYNTHESIS PROTEIN CBIB"/>
    <property type="match status" value="1"/>
</dbReference>
<evidence type="ECO:0000256" key="9">
    <source>
        <dbReference type="HAMAP-Rule" id="MF_00024"/>
    </source>
</evidence>
<keyword evidence="8 9" id="KW-0472">Membrane</keyword>
<dbReference type="InterPro" id="IPR004485">
    <property type="entry name" value="Cobalamin_biosynth_CobD/CbiB"/>
</dbReference>
<comment type="similarity">
    <text evidence="3 9">Belongs to the CobD/CbiB family.</text>
</comment>
<dbReference type="GO" id="GO:0015420">
    <property type="term" value="F:ABC-type vitamin B12 transporter activity"/>
    <property type="evidence" value="ECO:0007669"/>
    <property type="project" value="UniProtKB-UniRule"/>
</dbReference>
<keyword evidence="5 9" id="KW-0169">Cobalamin biosynthesis</keyword>
<feature type="transmembrane region" description="Helical" evidence="9">
    <location>
        <begin position="160"/>
        <end position="182"/>
    </location>
</feature>
<dbReference type="PANTHER" id="PTHR34308:SF1">
    <property type="entry name" value="COBALAMIN BIOSYNTHESIS PROTEIN CBIB"/>
    <property type="match status" value="1"/>
</dbReference>
<organism evidence="10 11">
    <name type="scientific">Ruminococcus albus 8</name>
    <dbReference type="NCBI Taxonomy" id="246199"/>
    <lineage>
        <taxon>Bacteria</taxon>
        <taxon>Bacillati</taxon>
        <taxon>Bacillota</taxon>
        <taxon>Clostridia</taxon>
        <taxon>Eubacteriales</taxon>
        <taxon>Oscillospiraceae</taxon>
        <taxon>Ruminococcus</taxon>
    </lineage>
</organism>
<dbReference type="STRING" id="246199.CUS_7405"/>
<evidence type="ECO:0000313" key="11">
    <source>
        <dbReference type="Proteomes" id="UP000004259"/>
    </source>
</evidence>
<evidence type="ECO:0000256" key="6">
    <source>
        <dbReference type="ARBA" id="ARBA00022692"/>
    </source>
</evidence>
<comment type="subcellular location">
    <subcellularLocation>
        <location evidence="1 9">Cell membrane</location>
        <topology evidence="1 9">Multi-pass membrane protein</topology>
    </subcellularLocation>
</comment>
<accession>E9S829</accession>
<feature type="transmembrane region" description="Helical" evidence="9">
    <location>
        <begin position="84"/>
        <end position="101"/>
    </location>
</feature>
<evidence type="ECO:0000256" key="3">
    <source>
        <dbReference type="ARBA" id="ARBA00006263"/>
    </source>
</evidence>